<sequence>MDQYQNKSLSFVLWPAIIVGFFIALPALAAPDHIVISEVQIGGVTATDEFVELFNPTSSLVNLTGWRLSKRTASGNQTNLLTVFPDINLPAQGHFLITHPTGYTNTITNDAQYSTAESLAANNTIVLFSDAGNTLVDLIGIGTASSFEGATAPNPPNGQSIERQTGSDGIIDSDNNMNDFVLTALPTPLNLTSQPSPESTPPPEEPTTSPAPNDTTTPRPPAPLSGGGSAGPLSILPGDILINEFVADPTDEDEEWIELINRTGRDIDLTGWIIEEGGERQTILSGAVAGTVPNNFFVVMKPKGNLNNAGDHIALKTQNGQIIDELSYGNWADGNLADNAPAASDPMSVARTIDGLYTGNEAIDFTATLTPTRGLSNIVTATGSTAVSGPATLRLSELLPNPTGTDTNEFIEVTNIGTAEVNIVGWRVADASGNDYTVRDNDFTNPIILPGAYISLSRTLTGIALNNTGGETVRLFPPNNSSPVHEVSYRDSAPEGASWASTTDQWSWTTTPTPGTANILTIINRPPIISIDLPTDGLTNDKLLFSAEDSTDPDGDALTFQWTFGDGESAGGETVSHAYAKAGRYRVKLVVNDEHNGKDSMERTVIIESATEPGPQVLGLSAVSGTAEIILNEIFPAPQKGEEEWIELFNTGAESMSLTGWSIQDASGRNYMMPQGLTILPNGYLVLKKSQTRLALNNTGDDVVLLNAAGEIADETSYPTAKIGRSWARDENDEWNWTNAPTPLADNIFSAEENNVETETTAAAKTKQAPGGLITISGIVTAAPGMIGERVVYLGGIKVAGVVQNLRVDLAVGQTVPDINMNDEAQVTGKIRQVQGEQRMSVADNNDVVVLNKNNQMIEPTALEATDLENNLGQLVVADGTVSKKTSGGFVMELIDGETIRVIIPPALKSKLAYPVNAEVTTIGILSHTNAGFRLLLRTEKDLVVNASAIVEEAAPADAPTPVLSSYLTVTIFGSLILAGALFYLYWQKRDKTSLVMVEGIDEEEMV</sequence>
<dbReference type="InterPro" id="IPR013783">
    <property type="entry name" value="Ig-like_fold"/>
</dbReference>
<dbReference type="InterPro" id="IPR035986">
    <property type="entry name" value="PKD_dom_sf"/>
</dbReference>
<dbReference type="SMART" id="SM00089">
    <property type="entry name" value="PKD"/>
    <property type="match status" value="1"/>
</dbReference>
<feature type="domain" description="LTD" evidence="4">
    <location>
        <begin position="614"/>
        <end position="720"/>
    </location>
</feature>
<name>A0A1F7UZ87_9BACT</name>
<organism evidence="5 6">
    <name type="scientific">Candidatus Uhrbacteria bacterium RIFCSPLOWO2_01_FULL_47_25</name>
    <dbReference type="NCBI Taxonomy" id="1802402"/>
    <lineage>
        <taxon>Bacteria</taxon>
        <taxon>Candidatus Uhriibacteriota</taxon>
    </lineage>
</organism>
<gene>
    <name evidence="5" type="ORF">A2936_05185</name>
</gene>
<dbReference type="SUPFAM" id="SSF49299">
    <property type="entry name" value="PKD domain"/>
    <property type="match status" value="1"/>
</dbReference>
<dbReference type="InterPro" id="IPR022409">
    <property type="entry name" value="PKD/Chitinase_dom"/>
</dbReference>
<dbReference type="InterPro" id="IPR000601">
    <property type="entry name" value="PKD_dom"/>
</dbReference>
<dbReference type="Gene3D" id="2.60.40.1260">
    <property type="entry name" value="Lamin Tail domain"/>
    <property type="match status" value="2"/>
</dbReference>
<dbReference type="Gene3D" id="2.60.40.10">
    <property type="entry name" value="Immunoglobulins"/>
    <property type="match status" value="1"/>
</dbReference>
<feature type="domain" description="LTD" evidence="4">
    <location>
        <begin position="227"/>
        <end position="330"/>
    </location>
</feature>
<evidence type="ECO:0000259" key="3">
    <source>
        <dbReference type="PROSITE" id="PS50093"/>
    </source>
</evidence>
<evidence type="ECO:0000313" key="5">
    <source>
        <dbReference type="EMBL" id="OGL83078.1"/>
    </source>
</evidence>
<feature type="compositionally biased region" description="Polar residues" evidence="1">
    <location>
        <begin position="157"/>
        <end position="178"/>
    </location>
</feature>
<dbReference type="PROSITE" id="PS50093">
    <property type="entry name" value="PKD"/>
    <property type="match status" value="1"/>
</dbReference>
<dbReference type="Pfam" id="PF00932">
    <property type="entry name" value="LTD"/>
    <property type="match status" value="4"/>
</dbReference>
<feature type="domain" description="LTD" evidence="4">
    <location>
        <begin position="381"/>
        <end position="584"/>
    </location>
</feature>
<dbReference type="EMBL" id="MGEK01000003">
    <property type="protein sequence ID" value="OGL83078.1"/>
    <property type="molecule type" value="Genomic_DNA"/>
</dbReference>
<feature type="transmembrane region" description="Helical" evidence="2">
    <location>
        <begin position="12"/>
        <end position="30"/>
    </location>
</feature>
<evidence type="ECO:0000256" key="2">
    <source>
        <dbReference type="SAM" id="Phobius"/>
    </source>
</evidence>
<evidence type="ECO:0000313" key="6">
    <source>
        <dbReference type="Proteomes" id="UP000176846"/>
    </source>
</evidence>
<dbReference type="InterPro" id="IPR036415">
    <property type="entry name" value="Lamin_tail_dom_sf"/>
</dbReference>
<reference evidence="5 6" key="1">
    <citation type="journal article" date="2016" name="Nat. Commun.">
        <title>Thousands of microbial genomes shed light on interconnected biogeochemical processes in an aquifer system.</title>
        <authorList>
            <person name="Anantharaman K."/>
            <person name="Brown C.T."/>
            <person name="Hug L.A."/>
            <person name="Sharon I."/>
            <person name="Castelle C.J."/>
            <person name="Probst A.J."/>
            <person name="Thomas B.C."/>
            <person name="Singh A."/>
            <person name="Wilkins M.J."/>
            <person name="Karaoz U."/>
            <person name="Brodie E.L."/>
            <person name="Williams K.H."/>
            <person name="Hubbard S.S."/>
            <person name="Banfield J.F."/>
        </authorList>
    </citation>
    <scope>NUCLEOTIDE SEQUENCE [LARGE SCALE GENOMIC DNA]</scope>
</reference>
<evidence type="ECO:0000259" key="4">
    <source>
        <dbReference type="PROSITE" id="PS51841"/>
    </source>
</evidence>
<dbReference type="Proteomes" id="UP000176846">
    <property type="component" value="Unassembled WGS sequence"/>
</dbReference>
<feature type="region of interest" description="Disordered" evidence="1">
    <location>
        <begin position="149"/>
        <end position="231"/>
    </location>
</feature>
<dbReference type="CDD" id="cd00146">
    <property type="entry name" value="PKD"/>
    <property type="match status" value="1"/>
</dbReference>
<evidence type="ECO:0000256" key="1">
    <source>
        <dbReference type="SAM" id="MobiDB-lite"/>
    </source>
</evidence>
<dbReference type="AlphaFoldDB" id="A0A1F7UZ87"/>
<feature type="domain" description="PKD" evidence="3">
    <location>
        <begin position="526"/>
        <end position="608"/>
    </location>
</feature>
<dbReference type="Pfam" id="PF18911">
    <property type="entry name" value="PKD_4"/>
    <property type="match status" value="1"/>
</dbReference>
<dbReference type="InterPro" id="IPR001322">
    <property type="entry name" value="Lamin_tail_dom"/>
</dbReference>
<dbReference type="PROSITE" id="PS51841">
    <property type="entry name" value="LTD"/>
    <property type="match status" value="4"/>
</dbReference>
<comment type="caution">
    <text evidence="5">The sequence shown here is derived from an EMBL/GenBank/DDBJ whole genome shotgun (WGS) entry which is preliminary data.</text>
</comment>
<dbReference type="SUPFAM" id="SSF74853">
    <property type="entry name" value="Lamin A/C globular tail domain"/>
    <property type="match status" value="3"/>
</dbReference>
<feature type="transmembrane region" description="Helical" evidence="2">
    <location>
        <begin position="967"/>
        <end position="987"/>
    </location>
</feature>
<proteinExistence type="predicted"/>
<accession>A0A1F7UZ87</accession>
<keyword evidence="2" id="KW-0472">Membrane</keyword>
<feature type="domain" description="LTD" evidence="4">
    <location>
        <begin position="19"/>
        <end position="179"/>
    </location>
</feature>
<keyword evidence="2" id="KW-0812">Transmembrane</keyword>
<keyword evidence="2" id="KW-1133">Transmembrane helix</keyword>
<protein>
    <recommendedName>
        <fullName evidence="7">PKD domain-containing protein</fullName>
    </recommendedName>
</protein>
<evidence type="ECO:0008006" key="7">
    <source>
        <dbReference type="Google" id="ProtNLM"/>
    </source>
</evidence>